<proteinExistence type="predicted"/>
<organism evidence="1 2">
    <name type="scientific">Miscanthus lutarioriparius</name>
    <dbReference type="NCBI Taxonomy" id="422564"/>
    <lineage>
        <taxon>Eukaryota</taxon>
        <taxon>Viridiplantae</taxon>
        <taxon>Streptophyta</taxon>
        <taxon>Embryophyta</taxon>
        <taxon>Tracheophyta</taxon>
        <taxon>Spermatophyta</taxon>
        <taxon>Magnoliopsida</taxon>
        <taxon>Liliopsida</taxon>
        <taxon>Poales</taxon>
        <taxon>Poaceae</taxon>
        <taxon>PACMAD clade</taxon>
        <taxon>Panicoideae</taxon>
        <taxon>Andropogonodae</taxon>
        <taxon>Andropogoneae</taxon>
        <taxon>Saccharinae</taxon>
        <taxon>Miscanthus</taxon>
    </lineage>
</organism>
<dbReference type="OrthoDB" id="669774at2759"/>
<sequence length="81" mass="9121">MATMNPQADSVVKLWNVQTWLASVICRHLTHDDEVDISAVKLVRLARDCRKPLESGSKCGSWTVPLSSLVPTKETFMRVHE</sequence>
<dbReference type="Proteomes" id="UP000604825">
    <property type="component" value="Unassembled WGS sequence"/>
</dbReference>
<accession>A0A811QYY6</accession>
<evidence type="ECO:0000313" key="1">
    <source>
        <dbReference type="EMBL" id="CAD6262325.1"/>
    </source>
</evidence>
<protein>
    <submittedName>
        <fullName evidence="1">Uncharacterized protein</fullName>
    </submittedName>
</protein>
<gene>
    <name evidence="1" type="ORF">NCGR_LOCUS45681</name>
</gene>
<name>A0A811QYY6_9POAL</name>
<dbReference type="EMBL" id="CAJGYO010000012">
    <property type="protein sequence ID" value="CAD6262325.1"/>
    <property type="molecule type" value="Genomic_DNA"/>
</dbReference>
<reference evidence="1" key="1">
    <citation type="submission" date="2020-10" db="EMBL/GenBank/DDBJ databases">
        <authorList>
            <person name="Han B."/>
            <person name="Lu T."/>
            <person name="Zhao Q."/>
            <person name="Huang X."/>
            <person name="Zhao Y."/>
        </authorList>
    </citation>
    <scope>NUCLEOTIDE SEQUENCE</scope>
</reference>
<dbReference type="AlphaFoldDB" id="A0A811QYY6"/>
<evidence type="ECO:0000313" key="2">
    <source>
        <dbReference type="Proteomes" id="UP000604825"/>
    </source>
</evidence>
<keyword evidence="2" id="KW-1185">Reference proteome</keyword>
<comment type="caution">
    <text evidence="1">The sequence shown here is derived from an EMBL/GenBank/DDBJ whole genome shotgun (WGS) entry which is preliminary data.</text>
</comment>